<keyword evidence="3" id="KW-1185">Reference proteome</keyword>
<dbReference type="InterPro" id="IPR021476">
    <property type="entry name" value="Egh16-like"/>
</dbReference>
<dbReference type="AlphaFoldDB" id="A0AAN8N268"/>
<reference evidence="2 3" key="1">
    <citation type="submission" date="2019-10" db="EMBL/GenBank/DDBJ databases">
        <authorList>
            <person name="Palmer J.M."/>
        </authorList>
    </citation>
    <scope>NUCLEOTIDE SEQUENCE [LARGE SCALE GENOMIC DNA]</scope>
    <source>
        <strain evidence="2 3">TWF506</strain>
    </source>
</reference>
<gene>
    <name evidence="2" type="ORF">TWF506_010826</name>
</gene>
<feature type="compositionally biased region" description="Pro residues" evidence="1">
    <location>
        <begin position="178"/>
        <end position="194"/>
    </location>
</feature>
<proteinExistence type="predicted"/>
<dbReference type="PANTHER" id="PTHR34618:SF4">
    <property type="entry name" value="CAS1"/>
    <property type="match status" value="1"/>
</dbReference>
<dbReference type="PRINTS" id="PR01217">
    <property type="entry name" value="PRICHEXTENSN"/>
</dbReference>
<dbReference type="Proteomes" id="UP001307849">
    <property type="component" value="Unassembled WGS sequence"/>
</dbReference>
<feature type="compositionally biased region" description="Pro residues" evidence="1">
    <location>
        <begin position="130"/>
        <end position="155"/>
    </location>
</feature>
<evidence type="ECO:0000313" key="3">
    <source>
        <dbReference type="Proteomes" id="UP001307849"/>
    </source>
</evidence>
<dbReference type="EMBL" id="JAVHJM010000008">
    <property type="protein sequence ID" value="KAK6508749.1"/>
    <property type="molecule type" value="Genomic_DNA"/>
</dbReference>
<feature type="compositionally biased region" description="Low complexity" evidence="1">
    <location>
        <begin position="168"/>
        <end position="177"/>
    </location>
</feature>
<evidence type="ECO:0000256" key="1">
    <source>
        <dbReference type="SAM" id="MobiDB-lite"/>
    </source>
</evidence>
<organism evidence="2 3">
    <name type="scientific">Arthrobotrys conoides</name>
    <dbReference type="NCBI Taxonomy" id="74498"/>
    <lineage>
        <taxon>Eukaryota</taxon>
        <taxon>Fungi</taxon>
        <taxon>Dikarya</taxon>
        <taxon>Ascomycota</taxon>
        <taxon>Pezizomycotina</taxon>
        <taxon>Orbiliomycetes</taxon>
        <taxon>Orbiliales</taxon>
        <taxon>Orbiliaceae</taxon>
        <taxon>Arthrobotrys</taxon>
    </lineage>
</organism>
<comment type="caution">
    <text evidence="2">The sequence shown here is derived from an EMBL/GenBank/DDBJ whole genome shotgun (WGS) entry which is preliminary data.</text>
</comment>
<dbReference type="PANTHER" id="PTHR34618">
    <property type="entry name" value="SURFACE PROTEIN MAS1, PUTATIVE-RELATED"/>
    <property type="match status" value="1"/>
</dbReference>
<name>A0AAN8N268_9PEZI</name>
<sequence length="253" mass="27614">MLVPFMIQRVQSSQPHRRVTPGGWLEFVFYQVNDDGAGPLRCRYDETWTGTKLGLWMANIGNPDVVRDHSVNWKGNGGGHGFKVPIPKNIKWTATYGKYKNVCVLRCENFAKSGPFGACVPFQVIYPPPLPPKNTPKPPPPKPPPKPTLPPPRPTPVNLANPGPPKPVTTTPKATITTPPPPPPPPPVTAPPSKPVDVEEPEPAPVYGNPGYNVDDNYDEGASKYGKRKRDIDGKVERRVAAAELADAEDSEE</sequence>
<feature type="region of interest" description="Disordered" evidence="1">
    <location>
        <begin position="130"/>
        <end position="233"/>
    </location>
</feature>
<protein>
    <submittedName>
        <fullName evidence="2">Uncharacterized protein</fullName>
    </submittedName>
</protein>
<dbReference type="Pfam" id="PF11327">
    <property type="entry name" value="Egh16-like"/>
    <property type="match status" value="1"/>
</dbReference>
<accession>A0AAN8N268</accession>
<evidence type="ECO:0000313" key="2">
    <source>
        <dbReference type="EMBL" id="KAK6508749.1"/>
    </source>
</evidence>